<keyword evidence="1" id="KW-0547">Nucleotide-binding</keyword>
<comment type="caution">
    <text evidence="6">The sequence shown here is derived from an EMBL/GenBank/DDBJ whole genome shotgun (WGS) entry which is preliminary data.</text>
</comment>
<keyword evidence="7" id="KW-1185">Reference proteome</keyword>
<dbReference type="Pfam" id="PF22527">
    <property type="entry name" value="DEXQc_Suv3"/>
    <property type="match status" value="1"/>
</dbReference>
<dbReference type="Pfam" id="PF18147">
    <property type="entry name" value="Suv3_C_1"/>
    <property type="match status" value="1"/>
</dbReference>
<dbReference type="InterPro" id="IPR041082">
    <property type="entry name" value="Suv3_C_1"/>
</dbReference>
<proteinExistence type="predicted"/>
<dbReference type="InterPro" id="IPR055206">
    <property type="entry name" value="DEXQc_SUV3"/>
</dbReference>
<dbReference type="SUPFAM" id="SSF52540">
    <property type="entry name" value="P-loop containing nucleoside triphosphate hydrolases"/>
    <property type="match status" value="1"/>
</dbReference>
<dbReference type="PROSITE" id="PS51194">
    <property type="entry name" value="HELICASE_CTER"/>
    <property type="match status" value="1"/>
</dbReference>
<evidence type="ECO:0000256" key="1">
    <source>
        <dbReference type="ARBA" id="ARBA00022741"/>
    </source>
</evidence>
<keyword evidence="4" id="KW-0067">ATP-binding</keyword>
<sequence length="715" mass="78819">MARRRVQPTTEILSEIVARLGLPSQAVDLEALRAHLGLPEFGGYVDDARVARGLRAMKAHRAFAETGIEALRRAVPSLRAAISDGHAIRWSVRVAIPLLDDGRLELRVDAPPDAAVTAILRGMMAHRNDPKWRLDELRAAVAQVAARTTGELRRPVERLRDQIRLDLREVGADASAYIAQLDRSLRSRPFPFDDDLGGSLFHTLTPVRKRARIVARQDSRLRRLQDRVGFGAYIEKFTAARRLNRRILFHMGPTNSGKTYAALKVLTEAATGTYLAPLRLLALENYEALLERGLRAGMVTGEEVLGEASPTHTARTIETADLTRPVDVAVIDEIQMLSDPDRGWAWTNALFGVPAKTVIVCGSDDALAYVRRAAEAAGESLEVVTFERKTPLVLMDEPVPLEKVEPGDAVVAFSRRAVHENREILVAAGHRVATIYGALSPEVRRAEAARFRTGEATVLVTTDAIGMGLNLGPLKRIVFSAVRKFDGVGERALTNSEIRQIAGRAGRFGHQEVGFVAAAEESGIAPLRTALGGAPTAPAADTRFFVRPDLIAITSVAEEMQTQNLREVLAHFARATFYAGSPFQPSALEEILEVARLVDRARLPIQEKFAFSVCPVDRRDEVAMAVLERWTQARAAGMGVPALRANLRGELDYQERTVKLASAYLWLSRRFPETFDDVEAIRAMRGRANDAIEQHLRDTATRKVERRSRRSAGSR</sequence>
<evidence type="ECO:0000256" key="4">
    <source>
        <dbReference type="ARBA" id="ARBA00022840"/>
    </source>
</evidence>
<feature type="domain" description="Helicase C-terminal" evidence="5">
    <location>
        <begin position="396"/>
        <end position="589"/>
    </location>
</feature>
<dbReference type="SMART" id="SM00490">
    <property type="entry name" value="HELICc"/>
    <property type="match status" value="1"/>
</dbReference>
<dbReference type="GO" id="GO:0016787">
    <property type="term" value="F:hydrolase activity"/>
    <property type="evidence" value="ECO:0007669"/>
    <property type="project" value="UniProtKB-KW"/>
</dbReference>
<evidence type="ECO:0000259" key="5">
    <source>
        <dbReference type="PROSITE" id="PS51194"/>
    </source>
</evidence>
<evidence type="ECO:0000313" key="6">
    <source>
        <dbReference type="EMBL" id="GJD65675.1"/>
    </source>
</evidence>
<dbReference type="InterPro" id="IPR022192">
    <property type="entry name" value="SUV3_C"/>
</dbReference>
<dbReference type="PANTHER" id="PTHR12131">
    <property type="entry name" value="ATP-DEPENDENT RNA AND DNA HELICASE"/>
    <property type="match status" value="1"/>
</dbReference>
<reference evidence="6" key="1">
    <citation type="journal article" date="2016" name="Front. Microbiol.">
        <title>Genome Sequence of the Piezophilic, Mesophilic Sulfate-Reducing Bacterium Desulfovibrio indicus J2T.</title>
        <authorList>
            <person name="Cao J."/>
            <person name="Maignien L."/>
            <person name="Shao Z."/>
            <person name="Alain K."/>
            <person name="Jebbar M."/>
        </authorList>
    </citation>
    <scope>NUCLEOTIDE SEQUENCE</scope>
    <source>
        <strain evidence="6">JCM 32048</strain>
    </source>
</reference>
<dbReference type="InterPro" id="IPR001650">
    <property type="entry name" value="Helicase_C-like"/>
</dbReference>
<keyword evidence="2" id="KW-0378">Hydrolase</keyword>
<dbReference type="Gene3D" id="1.20.58.1080">
    <property type="match status" value="1"/>
</dbReference>
<dbReference type="Pfam" id="PF12513">
    <property type="entry name" value="SUV3_C"/>
    <property type="match status" value="1"/>
</dbReference>
<dbReference type="Gene3D" id="1.20.272.40">
    <property type="match status" value="1"/>
</dbReference>
<dbReference type="PANTHER" id="PTHR12131:SF1">
    <property type="entry name" value="ATP-DEPENDENT RNA HELICASE SUPV3L1, MITOCHONDRIAL-RELATED"/>
    <property type="match status" value="1"/>
</dbReference>
<dbReference type="Proteomes" id="UP001055286">
    <property type="component" value="Unassembled WGS sequence"/>
</dbReference>
<accession>A0AA37HGU6</accession>
<protein>
    <recommendedName>
        <fullName evidence="5">Helicase C-terminal domain-containing protein</fullName>
    </recommendedName>
</protein>
<dbReference type="RefSeq" id="WP_238193058.1">
    <property type="nucleotide sequence ID" value="NZ_BPQJ01000045.1"/>
</dbReference>
<dbReference type="GO" id="GO:0004386">
    <property type="term" value="F:helicase activity"/>
    <property type="evidence" value="ECO:0007669"/>
    <property type="project" value="UniProtKB-KW"/>
</dbReference>
<evidence type="ECO:0000256" key="2">
    <source>
        <dbReference type="ARBA" id="ARBA00022801"/>
    </source>
</evidence>
<gene>
    <name evidence="6" type="ORF">MPEAHAMD_5870</name>
</gene>
<evidence type="ECO:0000313" key="7">
    <source>
        <dbReference type="Proteomes" id="UP001055286"/>
    </source>
</evidence>
<dbReference type="Pfam" id="PF00271">
    <property type="entry name" value="Helicase_C"/>
    <property type="match status" value="1"/>
</dbReference>
<dbReference type="AlphaFoldDB" id="A0AA37HGU6"/>
<name>A0AA37HGU6_9HYPH</name>
<dbReference type="InterPro" id="IPR027417">
    <property type="entry name" value="P-loop_NTPase"/>
</dbReference>
<keyword evidence="3" id="KW-0347">Helicase</keyword>
<evidence type="ECO:0000256" key="3">
    <source>
        <dbReference type="ARBA" id="ARBA00022806"/>
    </source>
</evidence>
<dbReference type="InterPro" id="IPR050699">
    <property type="entry name" value="RNA-DNA_Helicase"/>
</dbReference>
<reference evidence="6" key="2">
    <citation type="submission" date="2021-08" db="EMBL/GenBank/DDBJ databases">
        <authorList>
            <person name="Tani A."/>
            <person name="Ola A."/>
            <person name="Ogura Y."/>
            <person name="Katsura K."/>
            <person name="Hayashi T."/>
        </authorList>
    </citation>
    <scope>NUCLEOTIDE SEQUENCE</scope>
    <source>
        <strain evidence="6">JCM 32048</strain>
    </source>
</reference>
<dbReference type="GO" id="GO:0005524">
    <property type="term" value="F:ATP binding"/>
    <property type="evidence" value="ECO:0007669"/>
    <property type="project" value="UniProtKB-KW"/>
</dbReference>
<organism evidence="6 7">
    <name type="scientific">Methylobacterium frigidaeris</name>
    <dbReference type="NCBI Taxonomy" id="2038277"/>
    <lineage>
        <taxon>Bacteria</taxon>
        <taxon>Pseudomonadati</taxon>
        <taxon>Pseudomonadota</taxon>
        <taxon>Alphaproteobacteria</taxon>
        <taxon>Hyphomicrobiales</taxon>
        <taxon>Methylobacteriaceae</taxon>
        <taxon>Methylobacterium</taxon>
    </lineage>
</organism>
<dbReference type="EMBL" id="BPQJ01000045">
    <property type="protein sequence ID" value="GJD65675.1"/>
    <property type="molecule type" value="Genomic_DNA"/>
</dbReference>
<dbReference type="Gene3D" id="3.40.50.300">
    <property type="entry name" value="P-loop containing nucleotide triphosphate hydrolases"/>
    <property type="match status" value="2"/>
</dbReference>